<evidence type="ECO:0000313" key="2">
    <source>
        <dbReference type="EMBL" id="MBB5204740.1"/>
    </source>
</evidence>
<evidence type="ECO:0000313" key="3">
    <source>
        <dbReference type="Proteomes" id="UP000554837"/>
    </source>
</evidence>
<dbReference type="EMBL" id="JACHHO010000002">
    <property type="protein sequence ID" value="MBB5204740.1"/>
    <property type="molecule type" value="Genomic_DNA"/>
</dbReference>
<feature type="signal peptide" evidence="1">
    <location>
        <begin position="1"/>
        <end position="25"/>
    </location>
</feature>
<dbReference type="Proteomes" id="UP000554837">
    <property type="component" value="Unassembled WGS sequence"/>
</dbReference>
<dbReference type="Gene3D" id="3.40.190.10">
    <property type="entry name" value="Periplasmic binding protein-like II"/>
    <property type="match status" value="2"/>
</dbReference>
<proteinExistence type="predicted"/>
<keyword evidence="3" id="KW-1185">Reference proteome</keyword>
<protein>
    <submittedName>
        <fullName evidence="2">Polar amino acid transport system substrate-binding protein</fullName>
    </submittedName>
</protein>
<dbReference type="SUPFAM" id="SSF53850">
    <property type="entry name" value="Periplasmic binding protein-like II"/>
    <property type="match status" value="1"/>
</dbReference>
<comment type="caution">
    <text evidence="2">The sequence shown here is derived from an EMBL/GenBank/DDBJ whole genome shotgun (WGS) entry which is preliminary data.</text>
</comment>
<evidence type="ECO:0000256" key="1">
    <source>
        <dbReference type="SAM" id="SignalP"/>
    </source>
</evidence>
<dbReference type="AlphaFoldDB" id="A0A840S8H9"/>
<organism evidence="2 3">
    <name type="scientific">Inhella inkyongensis</name>
    <dbReference type="NCBI Taxonomy" id="392593"/>
    <lineage>
        <taxon>Bacteria</taxon>
        <taxon>Pseudomonadati</taxon>
        <taxon>Pseudomonadota</taxon>
        <taxon>Betaproteobacteria</taxon>
        <taxon>Burkholderiales</taxon>
        <taxon>Sphaerotilaceae</taxon>
        <taxon>Inhella</taxon>
    </lineage>
</organism>
<reference evidence="2 3" key="1">
    <citation type="submission" date="2020-08" db="EMBL/GenBank/DDBJ databases">
        <title>Genomic Encyclopedia of Type Strains, Phase IV (KMG-IV): sequencing the most valuable type-strain genomes for metagenomic binning, comparative biology and taxonomic classification.</title>
        <authorList>
            <person name="Goeker M."/>
        </authorList>
    </citation>
    <scope>NUCLEOTIDE SEQUENCE [LARGE SCALE GENOMIC DNA]</scope>
    <source>
        <strain evidence="2 3">DSM 23958</strain>
    </source>
</reference>
<feature type="chain" id="PRO_5032572479" evidence="1">
    <location>
        <begin position="26"/>
        <end position="280"/>
    </location>
</feature>
<name>A0A840S8H9_9BURK</name>
<accession>A0A840S8H9</accession>
<sequence length="280" mass="30393">MSPRSPRFASGIAGFLLMLAAGAHAGCSRELLVPVSAMGLMVTVQQDRVGGAFVELLNDVGRQAGCTFRFQPVPRARQEMLFLARRSDLLLPAQRTELRDPFGQHVALLQVRPTLVALRPLPQAVTTAASLIAEGSLRVAVLRGVDNGPAYRELQSQLKQRDRLVVEADVVGVVRALRDGLADAALMNPVILQGQLMQAEQAELRTLARQLSARPLAELDWQPSGIYLALEPLGGADRQLLAQALGSTGARQRLWRLLRERYPGPLLEAGYRPIPDGAAH</sequence>
<gene>
    <name evidence="2" type="ORF">HNQ51_002054</name>
</gene>
<dbReference type="RefSeq" id="WP_138855607.1">
    <property type="nucleotide sequence ID" value="NZ_CP040709.1"/>
</dbReference>
<dbReference type="OrthoDB" id="8592924at2"/>
<keyword evidence="1" id="KW-0732">Signal</keyword>